<reference evidence="7 8" key="1">
    <citation type="journal article" date="2017" name="Biotechnol. Biofuels">
        <title>Differential beta-glucosidase expression as a function of carbon source availability in Talaromyces amestolkiae: a genomic and proteomic approach.</title>
        <authorList>
            <person name="de Eugenio L.I."/>
            <person name="Mendez-Liter J.A."/>
            <person name="Nieto-Dominguez M."/>
            <person name="Alonso L."/>
            <person name="Gil-Munoz J."/>
            <person name="Barriuso J."/>
            <person name="Prieto A."/>
            <person name="Martinez M.J."/>
        </authorList>
    </citation>
    <scope>NUCLEOTIDE SEQUENCE [LARGE SCALE GENOMIC DNA]</scope>
    <source>
        <strain evidence="7 8">CIB</strain>
    </source>
</reference>
<dbReference type="GO" id="GO:0016491">
    <property type="term" value="F:oxidoreductase activity"/>
    <property type="evidence" value="ECO:0007669"/>
    <property type="project" value="InterPro"/>
</dbReference>
<dbReference type="InterPro" id="IPR004099">
    <property type="entry name" value="Pyr_nucl-diS_OxRdtase_dimer"/>
</dbReference>
<dbReference type="PRINTS" id="PR00411">
    <property type="entry name" value="PNDRDTASEI"/>
</dbReference>
<dbReference type="PANTHER" id="PTHR31956:SF24">
    <property type="entry name" value="PHOSPHOESTERASE SUPERFAMILY PROTEIN (AFU_ORTHOLOGUE AFUA_1G17590)"/>
    <property type="match status" value="1"/>
</dbReference>
<evidence type="ECO:0000259" key="6">
    <source>
        <dbReference type="Pfam" id="PF07992"/>
    </source>
</evidence>
<evidence type="ECO:0000256" key="4">
    <source>
        <dbReference type="SAM" id="SignalP"/>
    </source>
</evidence>
<dbReference type="RefSeq" id="XP_040732325.1">
    <property type="nucleotide sequence ID" value="XM_040876120.1"/>
</dbReference>
<sequence length="1292" mass="141842">MHPSALLGLLAFTAVATALPSKRSASASSIQNLKDKIKNVVVLVLENRSFDNLLGGQKLLGLNNPIQSVIPICNPYNTSNLFEGVVCSEAKDYDSVADDPDHAVYGNNFEFYSTFTPDNDWIASGLYLPTLQGFVQEQIRQYGSDANRTELATQVMNYYTEDQVPTLTALVQNFVTFNYWHSGLPGPTDPNRIFLTSGTSHGHGTNLGTDFDYLLPQTSIWQALTETNRTWINYWDPAGGTGPDANYYTWTQSSGNTDKVVDLDNFYTDAAAGNLPDFSYLNPSCCGVGTTSMHPSGLVSDGEELIRSVYDALRTSPQWEETLFILTFDESGGFHDHVPPPLAPRPDNLTYTQTTPNGENYTLPFNRLGGRIPTFLISPWVGKASVEQFGTNSDGEVVSYSATSILRTLGYLWDFEPFNPRVEWSPSFDHLIQSKIRTDTPTALPNVQQSQAISSLRKTLSSGQPQMRLALVASLLFSCFESFQGYWETASQQIYSGLNILKHLSEDERRQAHNDLADIDFEVGLILRRLKLQILSFLAMNPMCEHPFDKLIIEENIPDMPDQFMTFSEAFAAATSLAVSVLRHSRISAHRGDDSGRRESIAQRQQYLQGLVDQWNKAYEPIFLEVCQNVVNQEYLGALQLRICVWKCEIMIAASLSDTDIVFDSFTNQFQRITHFARHVLQKDQEIRESDGPRLQYGMGLIMALFYTATRCRDFSVRREAIAILREWPCTNGIWHSLQAAKVAEWIADIEEECCVGMRFIPGDCRVKMQSLKVTFHNGLIAVDSQMASRNINFHPDGYHPASLTKTAFDIIIIGGGPVTSFAEYRLSKAGLSVAVIENELYGGECHFFGCIPSKALLRPVEAFEAAKAIDGAREAIGDRKLDVTSVFARRDRFVDLWDDKAWISISNGASGATLVRGFGRIAGVKKVSVQPHGETQKYYLDANVAIIIATGSTHNVPAIPGLESLEEGTELWSNRDATAANSAPEHLIILGAGPMGSEMATFYSAIGSKVTLISSTAEILPTVEEAAAKIVRKSLEASGVSIRLSSRVSKIEKQAPNSITVVLSSGERISGSVLLNATGRKPRTFDLGLDSIGLTGEGQPLKTDARLAVPTSQDTEPWLFAVGDVNGLGPTTHMGFYQARIASNVILSSIRDKQPSVKIDPPIGVTVTEAKASQSTFAQVIFTEPNIGAVGHTFASAQSAGLKVRAVDSDFSIAGAWLYGDGQPGWARWVIEEGTERLVGATFCCVEGSEFVNASQVAILQGLTLKEMVHVVPPFPTRGEIWTHLLNAAGF</sequence>
<evidence type="ECO:0000313" key="7">
    <source>
        <dbReference type="EMBL" id="RAO67809.1"/>
    </source>
</evidence>
<keyword evidence="4" id="KW-0732">Signal</keyword>
<keyword evidence="2" id="KW-0378">Hydrolase</keyword>
<dbReference type="Pfam" id="PF02852">
    <property type="entry name" value="Pyr_redox_dim"/>
    <property type="match status" value="1"/>
</dbReference>
<dbReference type="Gene3D" id="3.30.390.30">
    <property type="match status" value="1"/>
</dbReference>
<dbReference type="OrthoDB" id="361797at2759"/>
<evidence type="ECO:0000313" key="8">
    <source>
        <dbReference type="Proteomes" id="UP000249363"/>
    </source>
</evidence>
<evidence type="ECO:0000256" key="2">
    <source>
        <dbReference type="ARBA" id="ARBA00022801"/>
    </source>
</evidence>
<keyword evidence="8" id="KW-1185">Reference proteome</keyword>
<dbReference type="Gene3D" id="3.50.50.60">
    <property type="entry name" value="FAD/NAD(P)-binding domain"/>
    <property type="match status" value="2"/>
</dbReference>
<dbReference type="GO" id="GO:0016788">
    <property type="term" value="F:hydrolase activity, acting on ester bonds"/>
    <property type="evidence" value="ECO:0007669"/>
    <property type="project" value="InterPro"/>
</dbReference>
<dbReference type="SUPFAM" id="SSF51905">
    <property type="entry name" value="FAD/NAD(P)-binding domain"/>
    <property type="match status" value="1"/>
</dbReference>
<dbReference type="STRING" id="1196081.A0A364KWA7"/>
<dbReference type="Proteomes" id="UP000249363">
    <property type="component" value="Unassembled WGS sequence"/>
</dbReference>
<protein>
    <recommendedName>
        <fullName evidence="9">FAD/NAD(P)-binding domain-containing protein</fullName>
    </recommendedName>
</protein>
<name>A0A364KWA7_TALAM</name>
<dbReference type="Pfam" id="PF04185">
    <property type="entry name" value="Phosphoesterase"/>
    <property type="match status" value="1"/>
</dbReference>
<dbReference type="Pfam" id="PF07992">
    <property type="entry name" value="Pyr_redox_2"/>
    <property type="match status" value="1"/>
</dbReference>
<dbReference type="InterPro" id="IPR016156">
    <property type="entry name" value="FAD/NAD-linked_Rdtase_dimer_sf"/>
</dbReference>
<feature type="chain" id="PRO_5016992262" description="FAD/NAD(P)-binding domain-containing protein" evidence="4">
    <location>
        <begin position="19"/>
        <end position="1292"/>
    </location>
</feature>
<feature type="domain" description="FAD/NAD(P)-binding" evidence="6">
    <location>
        <begin position="809"/>
        <end position="1134"/>
    </location>
</feature>
<feature type="domain" description="Pyridine nucleotide-disulphide oxidoreductase dimerisation" evidence="5">
    <location>
        <begin position="1179"/>
        <end position="1285"/>
    </location>
</feature>
<comment type="caution">
    <text evidence="7">The sequence shown here is derived from an EMBL/GenBank/DDBJ whole genome shotgun (WGS) entry which is preliminary data.</text>
</comment>
<proteinExistence type="predicted"/>
<dbReference type="FunFam" id="3.40.720.10:FF:000052">
    <property type="entry name" value="Phosphatidylglycerol specific phospholipase, putative"/>
    <property type="match status" value="1"/>
</dbReference>
<accession>A0A364KWA7</accession>
<evidence type="ECO:0000256" key="3">
    <source>
        <dbReference type="ARBA" id="ARBA00022827"/>
    </source>
</evidence>
<dbReference type="InterPro" id="IPR017850">
    <property type="entry name" value="Alkaline_phosphatase_core_sf"/>
</dbReference>
<dbReference type="InterPro" id="IPR036188">
    <property type="entry name" value="FAD/NAD-bd_sf"/>
</dbReference>
<dbReference type="SUPFAM" id="SSF55424">
    <property type="entry name" value="FAD/NAD-linked reductases, dimerisation (C-terminal) domain"/>
    <property type="match status" value="1"/>
</dbReference>
<dbReference type="PRINTS" id="PR00368">
    <property type="entry name" value="FADPNR"/>
</dbReference>
<dbReference type="GeneID" id="63793037"/>
<keyword evidence="1" id="KW-0285">Flavoprotein</keyword>
<evidence type="ECO:0000259" key="5">
    <source>
        <dbReference type="Pfam" id="PF02852"/>
    </source>
</evidence>
<gene>
    <name evidence="7" type="ORF">BHQ10_003821</name>
</gene>
<dbReference type="PANTHER" id="PTHR31956">
    <property type="entry name" value="NON-SPECIFIC PHOSPHOLIPASE C4-RELATED"/>
    <property type="match status" value="1"/>
</dbReference>
<keyword evidence="3" id="KW-0274">FAD</keyword>
<feature type="signal peptide" evidence="4">
    <location>
        <begin position="1"/>
        <end position="18"/>
    </location>
</feature>
<dbReference type="Gene3D" id="3.40.720.10">
    <property type="entry name" value="Alkaline Phosphatase, subunit A"/>
    <property type="match status" value="1"/>
</dbReference>
<dbReference type="GO" id="GO:0009395">
    <property type="term" value="P:phospholipid catabolic process"/>
    <property type="evidence" value="ECO:0007669"/>
    <property type="project" value="TreeGrafter"/>
</dbReference>
<dbReference type="InterPro" id="IPR007312">
    <property type="entry name" value="Phosphoesterase"/>
</dbReference>
<evidence type="ECO:0008006" key="9">
    <source>
        <dbReference type="Google" id="ProtNLM"/>
    </source>
</evidence>
<organism evidence="7 8">
    <name type="scientific">Talaromyces amestolkiae</name>
    <dbReference type="NCBI Taxonomy" id="1196081"/>
    <lineage>
        <taxon>Eukaryota</taxon>
        <taxon>Fungi</taxon>
        <taxon>Dikarya</taxon>
        <taxon>Ascomycota</taxon>
        <taxon>Pezizomycotina</taxon>
        <taxon>Eurotiomycetes</taxon>
        <taxon>Eurotiomycetidae</taxon>
        <taxon>Eurotiales</taxon>
        <taxon>Trichocomaceae</taxon>
        <taxon>Talaromyces</taxon>
        <taxon>Talaromyces sect. Talaromyces</taxon>
    </lineage>
</organism>
<dbReference type="EMBL" id="MIKG01000006">
    <property type="protein sequence ID" value="RAO67809.1"/>
    <property type="molecule type" value="Genomic_DNA"/>
</dbReference>
<evidence type="ECO:0000256" key="1">
    <source>
        <dbReference type="ARBA" id="ARBA00022630"/>
    </source>
</evidence>
<dbReference type="InterPro" id="IPR023753">
    <property type="entry name" value="FAD/NAD-binding_dom"/>
</dbReference>